<comment type="caution">
    <text evidence="2">The sequence shown here is derived from an EMBL/GenBank/DDBJ whole genome shotgun (WGS) entry which is preliminary data.</text>
</comment>
<accession>A0A4U7ARA9</accession>
<dbReference type="PANTHER" id="PTHR11786">
    <property type="entry name" value="N-HYDROXYARYLAMINE O-ACETYLTRANSFERASE"/>
    <property type="match status" value="1"/>
</dbReference>
<sequence>MPIQTPATFTATQLEAFYTRINLPTAHRHLPSDPTLADALSSPAASLALLAALVRHSLAAIPFENLSLHYSPHHTIDISPSYLYDKIVNSPARGGYCMENNTLLLTVLRSLGFNVYPVGAKINESVGNDDPSVPTDQLKYSGWSHMVNLVRLPLEGGGEGLFLCDVGFGAGGPSRPMRISEGETVVNMPGRPGAGEAKEGAQVVRLTRERLGQSTRGQNSENELWVYSRRTGEVDFRPFYAFTEQEFFPEDFAVMNHWTSTSRSSWFTYRVVCLRKILDEHGTEVVGEVALSGNGLKKRMYGGVVETREFESEQERTHALKEHFGIELKDTEKQGITGMPSMLKNDPL</sequence>
<dbReference type="Gene3D" id="3.30.2140.20">
    <property type="match status" value="1"/>
</dbReference>
<reference evidence="2 3" key="1">
    <citation type="submission" date="2018-02" db="EMBL/GenBank/DDBJ databases">
        <title>Draft genome sequences of Elsinoe sp., causing black scab on jojoba.</title>
        <authorList>
            <person name="Stodart B."/>
            <person name="Jeffress S."/>
            <person name="Ash G."/>
            <person name="Arun Chinnappa K."/>
        </authorList>
    </citation>
    <scope>NUCLEOTIDE SEQUENCE [LARGE SCALE GENOMIC DNA]</scope>
    <source>
        <strain evidence="2 3">Hillstone_2</strain>
    </source>
</reference>
<organism evidence="2 3">
    <name type="scientific">Elsinoe australis</name>
    <dbReference type="NCBI Taxonomy" id="40998"/>
    <lineage>
        <taxon>Eukaryota</taxon>
        <taxon>Fungi</taxon>
        <taxon>Dikarya</taxon>
        <taxon>Ascomycota</taxon>
        <taxon>Pezizomycotina</taxon>
        <taxon>Dothideomycetes</taxon>
        <taxon>Dothideomycetidae</taxon>
        <taxon>Myriangiales</taxon>
        <taxon>Elsinoaceae</taxon>
        <taxon>Elsinoe</taxon>
    </lineage>
</organism>
<dbReference type="InterPro" id="IPR001447">
    <property type="entry name" value="Arylamine_N-AcTrfase"/>
</dbReference>
<dbReference type="EMBL" id="PTQR01000086">
    <property type="protein sequence ID" value="TKX20773.1"/>
    <property type="molecule type" value="Genomic_DNA"/>
</dbReference>
<keyword evidence="2" id="KW-0808">Transferase</keyword>
<evidence type="ECO:0000313" key="3">
    <source>
        <dbReference type="Proteomes" id="UP000308133"/>
    </source>
</evidence>
<dbReference type="Pfam" id="PF00797">
    <property type="entry name" value="Acetyltransf_2"/>
    <property type="match status" value="1"/>
</dbReference>
<dbReference type="Proteomes" id="UP000308133">
    <property type="component" value="Unassembled WGS sequence"/>
</dbReference>
<dbReference type="InterPro" id="IPR038765">
    <property type="entry name" value="Papain-like_cys_pep_sf"/>
</dbReference>
<name>A0A4U7ARA9_9PEZI</name>
<dbReference type="GO" id="GO:0016407">
    <property type="term" value="F:acetyltransferase activity"/>
    <property type="evidence" value="ECO:0007669"/>
    <property type="project" value="InterPro"/>
</dbReference>
<dbReference type="AlphaFoldDB" id="A0A4U7ARA9"/>
<dbReference type="InterPro" id="IPR053710">
    <property type="entry name" value="Arylamine_NAT_domain_sf"/>
</dbReference>
<dbReference type="SUPFAM" id="SSF54001">
    <property type="entry name" value="Cysteine proteinases"/>
    <property type="match status" value="1"/>
</dbReference>
<evidence type="ECO:0000256" key="1">
    <source>
        <dbReference type="ARBA" id="ARBA00006547"/>
    </source>
</evidence>
<protein>
    <submittedName>
        <fullName evidence="2">N-acetyltransferase-like protein 7</fullName>
    </submittedName>
</protein>
<dbReference type="PANTHER" id="PTHR11786:SF0">
    <property type="entry name" value="ARYLAMINE N-ACETYLTRANSFERASE 4-RELATED"/>
    <property type="match status" value="1"/>
</dbReference>
<evidence type="ECO:0000313" key="2">
    <source>
        <dbReference type="EMBL" id="TKX20773.1"/>
    </source>
</evidence>
<proteinExistence type="inferred from homology"/>
<gene>
    <name evidence="2" type="ORF">C1H76_7161</name>
</gene>
<comment type="similarity">
    <text evidence="1">Belongs to the arylamine N-acetyltransferase family.</text>
</comment>